<dbReference type="GO" id="GO:0016491">
    <property type="term" value="F:oxidoreductase activity"/>
    <property type="evidence" value="ECO:0007669"/>
    <property type="project" value="UniProtKB-KW"/>
</dbReference>
<evidence type="ECO:0000256" key="4">
    <source>
        <dbReference type="ARBA" id="ARBA00023033"/>
    </source>
</evidence>
<evidence type="ECO:0000313" key="7">
    <source>
        <dbReference type="EMBL" id="MFC0341744.1"/>
    </source>
</evidence>
<dbReference type="PIRSF" id="PIRSF000337">
    <property type="entry name" value="NTA_MOA"/>
    <property type="match status" value="1"/>
</dbReference>
<dbReference type="Gene3D" id="3.20.20.30">
    <property type="entry name" value="Luciferase-like domain"/>
    <property type="match status" value="1"/>
</dbReference>
<evidence type="ECO:0000256" key="1">
    <source>
        <dbReference type="ARBA" id="ARBA00022630"/>
    </source>
</evidence>
<dbReference type="RefSeq" id="WP_377699361.1">
    <property type="nucleotide sequence ID" value="NZ_JBHLWE010000041.1"/>
</dbReference>
<dbReference type="InterPro" id="IPR036661">
    <property type="entry name" value="Luciferase-like_sf"/>
</dbReference>
<feature type="domain" description="Luciferase-like" evidence="6">
    <location>
        <begin position="20"/>
        <end position="387"/>
    </location>
</feature>
<evidence type="ECO:0000256" key="5">
    <source>
        <dbReference type="ARBA" id="ARBA00033748"/>
    </source>
</evidence>
<comment type="caution">
    <text evidence="7">The sequence shown here is derived from an EMBL/GenBank/DDBJ whole genome shotgun (WGS) entry which is preliminary data.</text>
</comment>
<organism evidence="7 8">
    <name type="scientific">Paracoccus niistensis</name>
    <dbReference type="NCBI Taxonomy" id="632935"/>
    <lineage>
        <taxon>Bacteria</taxon>
        <taxon>Pseudomonadati</taxon>
        <taxon>Pseudomonadota</taxon>
        <taxon>Alphaproteobacteria</taxon>
        <taxon>Rhodobacterales</taxon>
        <taxon>Paracoccaceae</taxon>
        <taxon>Paracoccus</taxon>
    </lineage>
</organism>
<dbReference type="Proteomes" id="UP001589799">
    <property type="component" value="Unassembled WGS sequence"/>
</dbReference>
<name>A0ABV6I749_9RHOB</name>
<evidence type="ECO:0000256" key="3">
    <source>
        <dbReference type="ARBA" id="ARBA00023002"/>
    </source>
</evidence>
<evidence type="ECO:0000313" key="8">
    <source>
        <dbReference type="Proteomes" id="UP001589799"/>
    </source>
</evidence>
<keyword evidence="8" id="KW-1185">Reference proteome</keyword>
<proteinExistence type="inferred from homology"/>
<protein>
    <submittedName>
        <fullName evidence="7">LLM class flavin-dependent oxidoreductase</fullName>
        <ecNumber evidence="7">1.-.-.-</ecNumber>
    </submittedName>
</protein>
<keyword evidence="1" id="KW-0285">Flavoprotein</keyword>
<dbReference type="InterPro" id="IPR051260">
    <property type="entry name" value="Diverse_substr_monoxygenases"/>
</dbReference>
<gene>
    <name evidence="7" type="ORF">ACFFII_13325</name>
</gene>
<keyword evidence="3 7" id="KW-0560">Oxidoreductase</keyword>
<accession>A0ABV6I749</accession>
<dbReference type="NCBIfam" id="TIGR03860">
    <property type="entry name" value="FMN_nitrolo"/>
    <property type="match status" value="1"/>
</dbReference>
<evidence type="ECO:0000256" key="2">
    <source>
        <dbReference type="ARBA" id="ARBA00022643"/>
    </source>
</evidence>
<dbReference type="EMBL" id="JBHLWE010000041">
    <property type="protein sequence ID" value="MFC0341744.1"/>
    <property type="molecule type" value="Genomic_DNA"/>
</dbReference>
<keyword evidence="4" id="KW-0503">Monooxygenase</keyword>
<keyword evidence="2" id="KW-0288">FMN</keyword>
<dbReference type="PANTHER" id="PTHR30011:SF16">
    <property type="entry name" value="C2H2 FINGER DOMAIN TRANSCRIPTION FACTOR (EUROFUNG)-RELATED"/>
    <property type="match status" value="1"/>
</dbReference>
<dbReference type="InterPro" id="IPR016215">
    <property type="entry name" value="NTA_MOA"/>
</dbReference>
<sequence>MTRKIRLGAFLPGGGQHIAAWRHPDQPADGATSFAFHADLAREAERGLFDAYFLADGLAVAFGGGTEGGNAKVVGFEPVTLFAALAPLTTNIGFIATASTTYEEPYNTARKFASLDLISDGRAGWNVVTTATEAAAQNFNLDRQLPHADRYRRAVEHVDVVKKLWDSFEDDVFIRDKETGVFYDTARVHYTDHAGEHFKVRGPLNVSRSPQGHPVIVQAGQSEDGRGLAAATAEVIFTAHQRLDTAQEFYRDIKARARGLGRDPSHILIMPGVSPFVGRTEAEAREKYDRLTGLILEEDGIALIKGLTGGSLDLTGHDLDGPLPELAPTEGNQSRQALIRQIADENGFTIRQLYQWVASARGHFTVVGTPAQIADTLQEWFENEGADGFNILPPWLPTGLTDFVDLVIPELQRRGLFRTEYEGRTLRENLGLPYPVNRHAAARAAVQAAE</sequence>
<dbReference type="Pfam" id="PF00296">
    <property type="entry name" value="Bac_luciferase"/>
    <property type="match status" value="1"/>
</dbReference>
<reference evidence="7 8" key="1">
    <citation type="submission" date="2024-09" db="EMBL/GenBank/DDBJ databases">
        <authorList>
            <person name="Sun Q."/>
            <person name="Mori K."/>
        </authorList>
    </citation>
    <scope>NUCLEOTIDE SEQUENCE [LARGE SCALE GENOMIC DNA]</scope>
    <source>
        <strain evidence="7 8">KCTC 22789</strain>
    </source>
</reference>
<dbReference type="CDD" id="cd01095">
    <property type="entry name" value="Nitrilotriacetate_monoxgenase"/>
    <property type="match status" value="1"/>
</dbReference>
<comment type="similarity">
    <text evidence="5">Belongs to the NtaA/SnaA/DszA monooxygenase family.</text>
</comment>
<dbReference type="PANTHER" id="PTHR30011">
    <property type="entry name" value="ALKANESULFONATE MONOOXYGENASE-RELATED"/>
    <property type="match status" value="1"/>
</dbReference>
<dbReference type="SUPFAM" id="SSF51679">
    <property type="entry name" value="Bacterial luciferase-like"/>
    <property type="match status" value="1"/>
</dbReference>
<evidence type="ECO:0000259" key="6">
    <source>
        <dbReference type="Pfam" id="PF00296"/>
    </source>
</evidence>
<dbReference type="EC" id="1.-.-.-" evidence="7"/>
<dbReference type="InterPro" id="IPR011251">
    <property type="entry name" value="Luciferase-like_dom"/>
</dbReference>